<comment type="similarity">
    <text evidence="2">Belongs to the periplasmic pilus chaperone family.</text>
</comment>
<organism evidence="9 10">
    <name type="scientific">Paraburkholderia silvatlantica</name>
    <dbReference type="NCBI Taxonomy" id="321895"/>
    <lineage>
        <taxon>Bacteria</taxon>
        <taxon>Pseudomonadati</taxon>
        <taxon>Pseudomonadota</taxon>
        <taxon>Betaproteobacteria</taxon>
        <taxon>Burkholderiales</taxon>
        <taxon>Burkholderiaceae</taxon>
        <taxon>Paraburkholderia</taxon>
    </lineage>
</organism>
<dbReference type="PRINTS" id="PR00969">
    <property type="entry name" value="CHAPERONPILI"/>
</dbReference>
<evidence type="ECO:0000259" key="8">
    <source>
        <dbReference type="Pfam" id="PF02753"/>
    </source>
</evidence>
<evidence type="ECO:0000313" key="10">
    <source>
        <dbReference type="Proteomes" id="UP000247772"/>
    </source>
</evidence>
<feature type="signal peptide" evidence="6">
    <location>
        <begin position="1"/>
        <end position="28"/>
    </location>
</feature>
<dbReference type="GO" id="GO:0030288">
    <property type="term" value="C:outer membrane-bounded periplasmic space"/>
    <property type="evidence" value="ECO:0007669"/>
    <property type="project" value="InterPro"/>
</dbReference>
<dbReference type="InterPro" id="IPR001829">
    <property type="entry name" value="Pili_assmbl_chaperone_bac"/>
</dbReference>
<dbReference type="Pfam" id="PF02753">
    <property type="entry name" value="PapD_C"/>
    <property type="match status" value="1"/>
</dbReference>
<dbReference type="SUPFAM" id="SSF49354">
    <property type="entry name" value="PapD-like"/>
    <property type="match status" value="1"/>
</dbReference>
<dbReference type="InterPro" id="IPR013783">
    <property type="entry name" value="Ig-like_fold"/>
</dbReference>
<gene>
    <name evidence="9" type="ORF">C7410_1606</name>
</gene>
<dbReference type="InterPro" id="IPR016147">
    <property type="entry name" value="Pili_assmbl_chaperone_N"/>
</dbReference>
<dbReference type="PANTHER" id="PTHR30251">
    <property type="entry name" value="PILUS ASSEMBLY CHAPERONE"/>
    <property type="match status" value="1"/>
</dbReference>
<dbReference type="Pfam" id="PF00345">
    <property type="entry name" value="PapD_N"/>
    <property type="match status" value="1"/>
</dbReference>
<proteinExistence type="inferred from homology"/>
<feature type="domain" description="Pili assembly chaperone N-terminal" evidence="7">
    <location>
        <begin position="30"/>
        <end position="150"/>
    </location>
</feature>
<keyword evidence="3 6" id="KW-0732">Signal</keyword>
<dbReference type="RefSeq" id="WP_110857969.1">
    <property type="nucleotide sequence ID" value="NZ_QJSQ01000060.1"/>
</dbReference>
<dbReference type="GO" id="GO:0071555">
    <property type="term" value="P:cell wall organization"/>
    <property type="evidence" value="ECO:0007669"/>
    <property type="project" value="InterPro"/>
</dbReference>
<keyword evidence="4" id="KW-0574">Periplasm</keyword>
<keyword evidence="5" id="KW-0143">Chaperone</keyword>
<dbReference type="InterPro" id="IPR050643">
    <property type="entry name" value="Periplasmic_pilus_chap"/>
</dbReference>
<evidence type="ECO:0000256" key="4">
    <source>
        <dbReference type="ARBA" id="ARBA00022764"/>
    </source>
</evidence>
<protein>
    <submittedName>
        <fullName evidence="9">Fimbrial chaperone protein/chaperone protein EcpD</fullName>
    </submittedName>
</protein>
<evidence type="ECO:0000256" key="1">
    <source>
        <dbReference type="ARBA" id="ARBA00004418"/>
    </source>
</evidence>
<evidence type="ECO:0000256" key="2">
    <source>
        <dbReference type="ARBA" id="ARBA00007399"/>
    </source>
</evidence>
<dbReference type="EMBL" id="QJSQ01000060">
    <property type="protein sequence ID" value="PYE12255.1"/>
    <property type="molecule type" value="Genomic_DNA"/>
</dbReference>
<name>A0A2V4U9Z9_9BURK</name>
<evidence type="ECO:0000256" key="5">
    <source>
        <dbReference type="ARBA" id="ARBA00023186"/>
    </source>
</evidence>
<accession>A0A2V4U9Z9</accession>
<dbReference type="SUPFAM" id="SSF49584">
    <property type="entry name" value="Periplasmic chaperone C-domain"/>
    <property type="match status" value="1"/>
</dbReference>
<evidence type="ECO:0000259" key="7">
    <source>
        <dbReference type="Pfam" id="PF00345"/>
    </source>
</evidence>
<dbReference type="AlphaFoldDB" id="A0A2V4U9Z9"/>
<evidence type="ECO:0000313" key="9">
    <source>
        <dbReference type="EMBL" id="PYE12255.1"/>
    </source>
</evidence>
<feature type="chain" id="PRO_5016064064" evidence="6">
    <location>
        <begin position="29"/>
        <end position="247"/>
    </location>
</feature>
<dbReference type="PANTHER" id="PTHR30251:SF2">
    <property type="entry name" value="FIMBRIAL CHAPERONE YADV-RELATED"/>
    <property type="match status" value="1"/>
</dbReference>
<comment type="subcellular location">
    <subcellularLocation>
        <location evidence="1">Periplasm</location>
    </subcellularLocation>
</comment>
<reference evidence="9 10" key="1">
    <citation type="submission" date="2018-06" db="EMBL/GenBank/DDBJ databases">
        <title>Genomic Encyclopedia of Type Strains, Phase IV (KMG-V): Genome sequencing to study the core and pangenomes of soil and plant-associated prokaryotes.</title>
        <authorList>
            <person name="Whitman W."/>
        </authorList>
    </citation>
    <scope>NUCLEOTIDE SEQUENCE [LARGE SCALE GENOMIC DNA]</scope>
    <source>
        <strain evidence="9 10">SRCL-318</strain>
    </source>
</reference>
<comment type="caution">
    <text evidence="9">The sequence shown here is derived from an EMBL/GenBank/DDBJ whole genome shotgun (WGS) entry which is preliminary data.</text>
</comment>
<sequence>MRAVLRVQSLLRTGFIAAACVLASYAHASVVVVGTRVIYNQDDPEVTVKLTNQGGSPGLVQVWIDKGDPKAEPSSIKVPFIVTPPVSRIDPGKGQTLRIIHMGAPEIKDRESVYWLNVLEIPPVAKEQDANRLQFAFRTRIKLFYRPAGLPGSPEQAPAGITWRMTQSNGSPSLRAFNPSAYSVSFSRLDVSDGRETASFTDGGMLAPGETRQFPLTGARAISESATVHYEFINDYGGLAKGDASLK</sequence>
<dbReference type="Proteomes" id="UP000247772">
    <property type="component" value="Unassembled WGS sequence"/>
</dbReference>
<dbReference type="InterPro" id="IPR016148">
    <property type="entry name" value="Pili_assmbl_chaperone_C"/>
</dbReference>
<dbReference type="InterPro" id="IPR008962">
    <property type="entry name" value="PapD-like_sf"/>
</dbReference>
<evidence type="ECO:0000256" key="6">
    <source>
        <dbReference type="SAM" id="SignalP"/>
    </source>
</evidence>
<feature type="domain" description="Pili assembly chaperone C-terminal" evidence="8">
    <location>
        <begin position="178"/>
        <end position="239"/>
    </location>
</feature>
<dbReference type="Gene3D" id="2.60.40.10">
    <property type="entry name" value="Immunoglobulins"/>
    <property type="match status" value="2"/>
</dbReference>
<evidence type="ECO:0000256" key="3">
    <source>
        <dbReference type="ARBA" id="ARBA00022729"/>
    </source>
</evidence>
<dbReference type="OrthoDB" id="9131059at2"/>
<dbReference type="InterPro" id="IPR036316">
    <property type="entry name" value="Pili_assmbl_chap_C_dom_sf"/>
</dbReference>